<dbReference type="EMBL" id="JAHFVK010000001">
    <property type="protein sequence ID" value="MBT2132875.1"/>
    <property type="molecule type" value="Genomic_DNA"/>
</dbReference>
<keyword evidence="1" id="KW-1133">Transmembrane helix</keyword>
<feature type="transmembrane region" description="Helical" evidence="1">
    <location>
        <begin position="79"/>
        <end position="103"/>
    </location>
</feature>
<dbReference type="InterPro" id="IPR046586">
    <property type="entry name" value="DUF6644"/>
</dbReference>
<proteinExistence type="predicted"/>
<reference evidence="3 4" key="1">
    <citation type="submission" date="2021-05" db="EMBL/GenBank/DDBJ databases">
        <title>Croceibacterium sp. LX-88 genome sequence.</title>
        <authorList>
            <person name="Luo X."/>
        </authorList>
    </citation>
    <scope>NUCLEOTIDE SEQUENCE [LARGE SCALE GENOMIC DNA]</scope>
    <source>
        <strain evidence="3 4">LX-88</strain>
    </source>
</reference>
<feature type="transmembrane region" description="Helical" evidence="1">
    <location>
        <begin position="142"/>
        <end position="159"/>
    </location>
</feature>
<feature type="transmembrane region" description="Helical" evidence="1">
    <location>
        <begin position="32"/>
        <end position="58"/>
    </location>
</feature>
<evidence type="ECO:0000256" key="1">
    <source>
        <dbReference type="SAM" id="Phobius"/>
    </source>
</evidence>
<sequence length="277" mass="28886">MSFSFHHLTPGFSDAVLSLSRTPLIKQINETIWIFAAVETLHLLSLAVLGGAVFALNLRLLGVALQRVPAREVERATRPWLWGGIVGTILTGIVMAVATAGGLLASAAFFVKMVALVAAILFSLAVSQLVRQEPTERRGRATALAVAALVLWAGALLLFASTSGIRAGALLVAFAGFGLFAAFARHYRRVYLVAVAAIVGGGLVLAELWPAARHDLAVAQSVYFATVGAALAVALGVALAEARSRGEPAAGLHRLPAFASTLAWISVAAAGRWIGFS</sequence>
<protein>
    <recommendedName>
        <fullName evidence="2">DUF6644 domain-containing protein</fullName>
    </recommendedName>
</protein>
<dbReference type="RefSeq" id="WP_214534043.1">
    <property type="nucleotide sequence ID" value="NZ_JAHFVK010000001.1"/>
</dbReference>
<keyword evidence="4" id="KW-1185">Reference proteome</keyword>
<evidence type="ECO:0000313" key="3">
    <source>
        <dbReference type="EMBL" id="MBT2132875.1"/>
    </source>
</evidence>
<gene>
    <name evidence="3" type="ORF">KK137_00880</name>
</gene>
<feature type="transmembrane region" description="Helical" evidence="1">
    <location>
        <begin position="109"/>
        <end position="130"/>
    </location>
</feature>
<name>A0ABS5VZC5_9SPHN</name>
<feature type="domain" description="DUF6644" evidence="2">
    <location>
        <begin position="39"/>
        <end position="152"/>
    </location>
</feature>
<feature type="transmembrane region" description="Helical" evidence="1">
    <location>
        <begin position="252"/>
        <end position="274"/>
    </location>
</feature>
<accession>A0ABS5VZC5</accession>
<dbReference type="Pfam" id="PF20349">
    <property type="entry name" value="DUF6644"/>
    <property type="match status" value="1"/>
</dbReference>
<dbReference type="Proteomes" id="UP000811255">
    <property type="component" value="Unassembled WGS sequence"/>
</dbReference>
<feature type="transmembrane region" description="Helical" evidence="1">
    <location>
        <begin position="221"/>
        <end position="240"/>
    </location>
</feature>
<feature type="transmembrane region" description="Helical" evidence="1">
    <location>
        <begin position="190"/>
        <end position="209"/>
    </location>
</feature>
<feature type="transmembrane region" description="Helical" evidence="1">
    <location>
        <begin position="165"/>
        <end position="183"/>
    </location>
</feature>
<evidence type="ECO:0000313" key="4">
    <source>
        <dbReference type="Proteomes" id="UP000811255"/>
    </source>
</evidence>
<comment type="caution">
    <text evidence="3">The sequence shown here is derived from an EMBL/GenBank/DDBJ whole genome shotgun (WGS) entry which is preliminary data.</text>
</comment>
<evidence type="ECO:0000259" key="2">
    <source>
        <dbReference type="Pfam" id="PF20349"/>
    </source>
</evidence>
<keyword evidence="1" id="KW-0472">Membrane</keyword>
<organism evidence="3 4">
    <name type="scientific">Croceibacterium selenioxidans</name>
    <dbReference type="NCBI Taxonomy" id="2838833"/>
    <lineage>
        <taxon>Bacteria</taxon>
        <taxon>Pseudomonadati</taxon>
        <taxon>Pseudomonadota</taxon>
        <taxon>Alphaproteobacteria</taxon>
        <taxon>Sphingomonadales</taxon>
        <taxon>Erythrobacteraceae</taxon>
        <taxon>Croceibacterium</taxon>
    </lineage>
</organism>
<keyword evidence="1" id="KW-0812">Transmembrane</keyword>